<protein>
    <submittedName>
        <fullName evidence="1">Uncharacterized protein</fullName>
    </submittedName>
</protein>
<reference evidence="1" key="2">
    <citation type="journal article" date="2022" name="New Phytol.">
        <title>Evolutionary transition to the ectomycorrhizal habit in the genomes of a hyperdiverse lineage of mushroom-forming fungi.</title>
        <authorList>
            <person name="Looney B."/>
            <person name="Miyauchi S."/>
            <person name="Morin E."/>
            <person name="Drula E."/>
            <person name="Courty P.E."/>
            <person name="Kohler A."/>
            <person name="Kuo A."/>
            <person name="LaButti K."/>
            <person name="Pangilinan J."/>
            <person name="Lipzen A."/>
            <person name="Riley R."/>
            <person name="Andreopoulos W."/>
            <person name="He G."/>
            <person name="Johnson J."/>
            <person name="Nolan M."/>
            <person name="Tritt A."/>
            <person name="Barry K.W."/>
            <person name="Grigoriev I.V."/>
            <person name="Nagy L.G."/>
            <person name="Hibbett D."/>
            <person name="Henrissat B."/>
            <person name="Matheny P.B."/>
            <person name="Labbe J."/>
            <person name="Martin F.M."/>
        </authorList>
    </citation>
    <scope>NUCLEOTIDE SEQUENCE</scope>
    <source>
        <strain evidence="1">FP105234-sp</strain>
    </source>
</reference>
<evidence type="ECO:0000313" key="2">
    <source>
        <dbReference type="Proteomes" id="UP000814033"/>
    </source>
</evidence>
<organism evidence="1 2">
    <name type="scientific">Auriscalpium vulgare</name>
    <dbReference type="NCBI Taxonomy" id="40419"/>
    <lineage>
        <taxon>Eukaryota</taxon>
        <taxon>Fungi</taxon>
        <taxon>Dikarya</taxon>
        <taxon>Basidiomycota</taxon>
        <taxon>Agaricomycotina</taxon>
        <taxon>Agaricomycetes</taxon>
        <taxon>Russulales</taxon>
        <taxon>Auriscalpiaceae</taxon>
        <taxon>Auriscalpium</taxon>
    </lineage>
</organism>
<keyword evidence="2" id="KW-1185">Reference proteome</keyword>
<reference evidence="1" key="1">
    <citation type="submission" date="2021-02" db="EMBL/GenBank/DDBJ databases">
        <authorList>
            <consortium name="DOE Joint Genome Institute"/>
            <person name="Ahrendt S."/>
            <person name="Looney B.P."/>
            <person name="Miyauchi S."/>
            <person name="Morin E."/>
            <person name="Drula E."/>
            <person name="Courty P.E."/>
            <person name="Chicoki N."/>
            <person name="Fauchery L."/>
            <person name="Kohler A."/>
            <person name="Kuo A."/>
            <person name="Labutti K."/>
            <person name="Pangilinan J."/>
            <person name="Lipzen A."/>
            <person name="Riley R."/>
            <person name="Andreopoulos W."/>
            <person name="He G."/>
            <person name="Johnson J."/>
            <person name="Barry K.W."/>
            <person name="Grigoriev I.V."/>
            <person name="Nagy L."/>
            <person name="Hibbett D."/>
            <person name="Henrissat B."/>
            <person name="Matheny P.B."/>
            <person name="Labbe J."/>
            <person name="Martin F."/>
        </authorList>
    </citation>
    <scope>NUCLEOTIDE SEQUENCE</scope>
    <source>
        <strain evidence="1">FP105234-sp</strain>
    </source>
</reference>
<dbReference type="Proteomes" id="UP000814033">
    <property type="component" value="Unassembled WGS sequence"/>
</dbReference>
<gene>
    <name evidence="1" type="ORF">FA95DRAFT_1560657</name>
</gene>
<proteinExistence type="predicted"/>
<comment type="caution">
    <text evidence="1">The sequence shown here is derived from an EMBL/GenBank/DDBJ whole genome shotgun (WGS) entry which is preliminary data.</text>
</comment>
<name>A0ACB8RPG1_9AGAM</name>
<dbReference type="EMBL" id="MU275939">
    <property type="protein sequence ID" value="KAI0045884.1"/>
    <property type="molecule type" value="Genomic_DNA"/>
</dbReference>
<sequence length="54" mass="5616">MWCATEGGDAPGTRGRVASRTRRRALENASPALENACGPREVGGEAEGLQGDCK</sequence>
<accession>A0ACB8RPG1</accession>
<evidence type="ECO:0000313" key="1">
    <source>
        <dbReference type="EMBL" id="KAI0045884.1"/>
    </source>
</evidence>